<feature type="compositionally biased region" description="Polar residues" evidence="1">
    <location>
        <begin position="1183"/>
        <end position="1196"/>
    </location>
</feature>
<feature type="compositionally biased region" description="Basic residues" evidence="1">
    <location>
        <begin position="1562"/>
        <end position="1580"/>
    </location>
</feature>
<dbReference type="GO" id="GO:0008023">
    <property type="term" value="C:transcription elongation factor complex"/>
    <property type="evidence" value="ECO:0007669"/>
    <property type="project" value="InterPro"/>
</dbReference>
<feature type="compositionally biased region" description="Basic and acidic residues" evidence="1">
    <location>
        <begin position="1239"/>
        <end position="1253"/>
    </location>
</feature>
<name>A0AA88YGF0_PINIB</name>
<feature type="compositionally biased region" description="Basic and acidic residues" evidence="1">
    <location>
        <begin position="782"/>
        <end position="800"/>
    </location>
</feature>
<dbReference type="PANTHER" id="PTHR14633:SF3">
    <property type="entry name" value="LITTLE ELONGATION COMPLEX SUBUNIT 2"/>
    <property type="match status" value="1"/>
</dbReference>
<accession>A0AA88YGF0</accession>
<reference evidence="3" key="1">
    <citation type="submission" date="2019-08" db="EMBL/GenBank/DDBJ databases">
        <title>The improved chromosome-level genome for the pearl oyster Pinctada fucata martensii using PacBio sequencing and Hi-C.</title>
        <authorList>
            <person name="Zheng Z."/>
        </authorList>
    </citation>
    <scope>NUCLEOTIDE SEQUENCE</scope>
    <source>
        <strain evidence="3">ZZ-2019</strain>
        <tissue evidence="3">Adductor muscle</tissue>
    </source>
</reference>
<dbReference type="EMBL" id="VSWD01000004">
    <property type="protein sequence ID" value="KAK3104372.1"/>
    <property type="molecule type" value="Genomic_DNA"/>
</dbReference>
<feature type="compositionally biased region" description="Basic and acidic residues" evidence="1">
    <location>
        <begin position="453"/>
        <end position="468"/>
    </location>
</feature>
<feature type="region of interest" description="Disordered" evidence="1">
    <location>
        <begin position="652"/>
        <end position="710"/>
    </location>
</feature>
<gene>
    <name evidence="3" type="ORF">FSP39_000408</name>
</gene>
<feature type="region of interest" description="Disordered" evidence="1">
    <location>
        <begin position="774"/>
        <end position="941"/>
    </location>
</feature>
<feature type="compositionally biased region" description="Acidic residues" evidence="1">
    <location>
        <begin position="677"/>
        <end position="687"/>
    </location>
</feature>
<feature type="region of interest" description="Disordered" evidence="1">
    <location>
        <begin position="1551"/>
        <end position="1586"/>
    </location>
</feature>
<feature type="region of interest" description="Disordered" evidence="1">
    <location>
        <begin position="1283"/>
        <end position="1308"/>
    </location>
</feature>
<dbReference type="Proteomes" id="UP001186944">
    <property type="component" value="Unassembled WGS sequence"/>
</dbReference>
<proteinExistence type="predicted"/>
<feature type="compositionally biased region" description="Basic and acidic residues" evidence="1">
    <location>
        <begin position="898"/>
        <end position="909"/>
    </location>
</feature>
<organism evidence="3 4">
    <name type="scientific">Pinctada imbricata</name>
    <name type="common">Atlantic pearl-oyster</name>
    <name type="synonym">Pinctada martensii</name>
    <dbReference type="NCBI Taxonomy" id="66713"/>
    <lineage>
        <taxon>Eukaryota</taxon>
        <taxon>Metazoa</taxon>
        <taxon>Spiralia</taxon>
        <taxon>Lophotrochozoa</taxon>
        <taxon>Mollusca</taxon>
        <taxon>Bivalvia</taxon>
        <taxon>Autobranchia</taxon>
        <taxon>Pteriomorphia</taxon>
        <taxon>Pterioida</taxon>
        <taxon>Pterioidea</taxon>
        <taxon>Pteriidae</taxon>
        <taxon>Pinctada</taxon>
    </lineage>
</organism>
<feature type="compositionally biased region" description="Polar residues" evidence="1">
    <location>
        <begin position="1221"/>
        <end position="1232"/>
    </location>
</feature>
<feature type="compositionally biased region" description="Low complexity" evidence="1">
    <location>
        <begin position="1201"/>
        <end position="1218"/>
    </location>
</feature>
<feature type="compositionally biased region" description="Basic and acidic residues" evidence="1">
    <location>
        <begin position="1131"/>
        <end position="1146"/>
    </location>
</feature>
<protein>
    <recommendedName>
        <fullName evidence="2">Little elongation complex subunit 2 C-terminal domain-containing protein</fullName>
    </recommendedName>
</protein>
<dbReference type="GO" id="GO:0042795">
    <property type="term" value="P:snRNA transcription by RNA polymerase II"/>
    <property type="evidence" value="ECO:0007669"/>
    <property type="project" value="TreeGrafter"/>
</dbReference>
<feature type="compositionally biased region" description="Low complexity" evidence="1">
    <location>
        <begin position="870"/>
        <end position="884"/>
    </location>
</feature>
<feature type="compositionally biased region" description="Basic and acidic residues" evidence="1">
    <location>
        <begin position="1006"/>
        <end position="1024"/>
    </location>
</feature>
<feature type="compositionally biased region" description="Basic and acidic residues" evidence="1">
    <location>
        <begin position="847"/>
        <end position="856"/>
    </location>
</feature>
<dbReference type="PANTHER" id="PTHR14633">
    <property type="entry name" value="LITTLE ELONGATION COMPLEX SUBUNIT 2"/>
    <property type="match status" value="1"/>
</dbReference>
<evidence type="ECO:0000256" key="1">
    <source>
        <dbReference type="SAM" id="MobiDB-lite"/>
    </source>
</evidence>
<feature type="compositionally biased region" description="Polar residues" evidence="1">
    <location>
        <begin position="822"/>
        <end position="832"/>
    </location>
</feature>
<feature type="compositionally biased region" description="Basic residues" evidence="1">
    <location>
        <begin position="1066"/>
        <end position="1081"/>
    </location>
</feature>
<dbReference type="GO" id="GO:0045945">
    <property type="term" value="P:positive regulation of transcription by RNA polymerase III"/>
    <property type="evidence" value="ECO:0007669"/>
    <property type="project" value="TreeGrafter"/>
</dbReference>
<keyword evidence="4" id="KW-1185">Reference proteome</keyword>
<comment type="caution">
    <text evidence="3">The sequence shown here is derived from an EMBL/GenBank/DDBJ whole genome shotgun (WGS) entry which is preliminary data.</text>
</comment>
<feature type="region of interest" description="Disordered" evidence="1">
    <location>
        <begin position="992"/>
        <end position="1116"/>
    </location>
</feature>
<feature type="region of interest" description="Disordered" evidence="1">
    <location>
        <begin position="1131"/>
        <end position="1261"/>
    </location>
</feature>
<feature type="region of interest" description="Disordered" evidence="1">
    <location>
        <begin position="85"/>
        <end position="124"/>
    </location>
</feature>
<feature type="compositionally biased region" description="Basic and acidic residues" evidence="1">
    <location>
        <begin position="661"/>
        <end position="676"/>
    </location>
</feature>
<dbReference type="Pfam" id="PF10505">
    <property type="entry name" value="NARG2_C"/>
    <property type="match status" value="1"/>
</dbReference>
<feature type="compositionally biased region" description="Basic residues" evidence="1">
    <location>
        <begin position="887"/>
        <end position="896"/>
    </location>
</feature>
<sequence>MIVSDEILREEPQKKGFGVFFTEESYNKLFPESSLESKLRKKINELEDKDAVVKFDPNRKDINDALGAYKWDELVDVADIKEELSDDEGKGADNSVITPERASGNFGASAKLPEAGGKKNERERKKIQNYSKGDEFSFERQIKASEVGQKIYIPPPPKSDLKHQEQRRYLYLFTKYSKHLPVDMTEEERIEVSEYMALKKRVEEEHGRFQTRLENLANKIHKADYEFMHPEAKKYIESYMTHRRKEVDMYPKYYNTQSSFPLQGVGTYPNLVYNGTLLQLGHVPKMVVPFIPHGNQPKVKLEDTEGDRAHYNIAGPTKRKDVWDHMPVSMDNNAEVLVERHHPHVVISSSALRCLIDNHAPKYQREWELPVTVKETQVQVGDKTVAHRTVYIDRPFIPKEINTREKNTKFYKHALQTMITKASQKGVQFTAPHFEPKLEKSADHLKKLDKFDGMQDTTKYQRKEKQDLKSLSSITPHLSKTRSNTSIDQKEESVGLTVEESDLHVLDEKTEKPSLLDEKSNVEDNVNKHDKGTRKKNKQAIERDTDEVHIEDLESFGVGSRNLSAKEKKSLSMKDEDFLKMLTKKTSSFGQTRQNPAVSTCTSSENKEQNVFSVMEKERSRLEDLAVVQENSIMENMESGVVFEDQDVSIEGDTPTVTVDGCDKQREWQKPRKFTDNDNDGESEGQEEIARSTKDRSNTGMRRRCDSSCSNDSEKLVIDDILATNDEVDISETPASPEPMLEGETTPETFCRIIPIDTDFDTYEISSPAKFAECPKSPENVMSDRESPISPEKGRLDLKDNSSTSCPEIPLQRESDLDESFEINSVAMTTVQYEKPATRSRRKVKDVKKERTSKLDEDSDEQLVIDWMPESQESSDNQSESLLQKDGRRKSARISNKKVAEESNDEKKCSSKGKHKDIKMTEKQNITSTEQHDGSTPVILDPSMLEDSEVKQLMIGAQEPEKLKAIATTEIKEEIVCDSPAIQEIFQQVRRSARNKRLSNDNNVDAESKDTSSRESSVQRKESAGSDEELSARARKTRGRKPTIESDSETDDSNISVSQGSVEKRGRGRPRKYPRGRGRRRGAGDARSEKQGNPSQETDILEDKTVRGRGRGQVKTDVQVNSIVTCTDVDHVSNTRNSEETSDRNRTLTRSRSKSLPKGNDLEKTDSLQTDSLKPGQEHAESRSTMGTDKVTSNQVKVIEQSVTHSQSSSSQFQMPGQGEKSGTGQEVTTLNPSPPKRARSDLFENQIKDPLAKRSRVANRPKFIGNQTASTICPPSEKTINEEQDEHGHAAGKSLSETVLPPDKRKTTSASAFSLDSVLQMQQNLLHPKVSVSDPHLTDKLQHEMSKFKVPERHNVTYSLWNLGGFHVIIRAGYHGVVRNVNQQMQFIHLSPKLEFQSDFGMEQLTASELANDWISTYIRPNCKLVRVRVNTPKNEIMAIEELSLPQVITSTQIFNPSNALLMLQNVLHKLHQLEEGKYVLQHAACSNLCNIKKATENNQKRGSYDLHFHHHNVFGVDEVVRRRVPWVPIDPTIILPYHSKNGRIPATFEPEDFRFTQQKKPFKQKNKGKKNKKKKNKNKQNVPS</sequence>
<feature type="domain" description="Little elongation complex subunit 2 C-terminal" evidence="2">
    <location>
        <begin position="1351"/>
        <end position="1552"/>
    </location>
</feature>
<feature type="compositionally biased region" description="Basic and acidic residues" evidence="1">
    <location>
        <begin position="688"/>
        <end position="697"/>
    </location>
</feature>
<dbReference type="GO" id="GO:0042796">
    <property type="term" value="P:snRNA transcription by RNA polymerase III"/>
    <property type="evidence" value="ECO:0007669"/>
    <property type="project" value="TreeGrafter"/>
</dbReference>
<evidence type="ECO:0000313" key="4">
    <source>
        <dbReference type="Proteomes" id="UP001186944"/>
    </source>
</evidence>
<dbReference type="InterPro" id="IPR019535">
    <property type="entry name" value="ICE2_C"/>
</dbReference>
<evidence type="ECO:0000313" key="3">
    <source>
        <dbReference type="EMBL" id="KAK3104372.1"/>
    </source>
</evidence>
<feature type="compositionally biased region" description="Polar residues" evidence="1">
    <location>
        <begin position="469"/>
        <end position="487"/>
    </location>
</feature>
<evidence type="ECO:0000259" key="2">
    <source>
        <dbReference type="Pfam" id="PF10505"/>
    </source>
</evidence>
<feature type="region of interest" description="Disordered" evidence="1">
    <location>
        <begin position="453"/>
        <end position="545"/>
    </location>
</feature>
<feature type="compositionally biased region" description="Basic and acidic residues" evidence="1">
    <location>
        <begin position="501"/>
        <end position="530"/>
    </location>
</feature>